<accession>A0A0C4E6L4</accession>
<dbReference type="Gene3D" id="1.20.1740.10">
    <property type="entry name" value="Amino acid/polyamine transporter I"/>
    <property type="match status" value="1"/>
</dbReference>
<evidence type="ECO:0000313" key="10">
    <source>
        <dbReference type="Proteomes" id="UP000011715"/>
    </source>
</evidence>
<dbReference type="PANTHER" id="PTHR45649:SF27">
    <property type="entry name" value="CHOLINE TRANSPORTER (EUROFUNG)"/>
    <property type="match status" value="1"/>
</dbReference>
<evidence type="ECO:0000256" key="3">
    <source>
        <dbReference type="ARBA" id="ARBA00022692"/>
    </source>
</evidence>
<dbReference type="EnsemblFungi" id="MAPG_08157T0">
    <property type="protein sequence ID" value="MAPG_08157T0"/>
    <property type="gene ID" value="MAPG_08157"/>
</dbReference>
<keyword evidence="5 7" id="KW-0472">Membrane</keyword>
<reference evidence="9" key="5">
    <citation type="submission" date="2015-06" db="UniProtKB">
        <authorList>
            <consortium name="EnsemblFungi"/>
        </authorList>
    </citation>
    <scope>IDENTIFICATION</scope>
    <source>
        <strain evidence="9">ATCC 64411</strain>
    </source>
</reference>
<dbReference type="EMBL" id="ADBL01001973">
    <property type="status" value="NOT_ANNOTATED_CDS"/>
    <property type="molecule type" value="Genomic_DNA"/>
</dbReference>
<evidence type="ECO:0000313" key="9">
    <source>
        <dbReference type="EnsemblFungi" id="MAPG_08157T0"/>
    </source>
</evidence>
<feature type="transmembrane region" description="Helical" evidence="7">
    <location>
        <begin position="197"/>
        <end position="221"/>
    </location>
</feature>
<evidence type="ECO:0000256" key="6">
    <source>
        <dbReference type="SAM" id="MobiDB-lite"/>
    </source>
</evidence>
<dbReference type="STRING" id="644358.A0A0C4E6L4"/>
<reference evidence="8" key="3">
    <citation type="submission" date="2011-03" db="EMBL/GenBank/DDBJ databases">
        <title>Annotation of Magnaporthe poae ATCC 64411.</title>
        <authorList>
            <person name="Ma L.-J."/>
            <person name="Dead R."/>
            <person name="Young S.K."/>
            <person name="Zeng Q."/>
            <person name="Gargeya S."/>
            <person name="Fitzgerald M."/>
            <person name="Haas B."/>
            <person name="Abouelleil A."/>
            <person name="Alvarado L."/>
            <person name="Arachchi H.M."/>
            <person name="Berlin A."/>
            <person name="Brown A."/>
            <person name="Chapman S.B."/>
            <person name="Chen Z."/>
            <person name="Dunbar C."/>
            <person name="Freedman E."/>
            <person name="Gearin G."/>
            <person name="Gellesch M."/>
            <person name="Goldberg J."/>
            <person name="Griggs A."/>
            <person name="Gujja S."/>
            <person name="Heiman D."/>
            <person name="Howarth C."/>
            <person name="Larson L."/>
            <person name="Lui A."/>
            <person name="MacDonald P.J.P."/>
            <person name="Mehta T."/>
            <person name="Montmayeur A."/>
            <person name="Murphy C."/>
            <person name="Neiman D."/>
            <person name="Pearson M."/>
            <person name="Priest M."/>
            <person name="Roberts A."/>
            <person name="Saif S."/>
            <person name="Shea T."/>
            <person name="Shenoy N."/>
            <person name="Sisk P."/>
            <person name="Stolte C."/>
            <person name="Sykes S."/>
            <person name="Yandava C."/>
            <person name="Wortman J."/>
            <person name="Nusbaum C."/>
            <person name="Birren B."/>
        </authorList>
    </citation>
    <scope>NUCLEOTIDE SEQUENCE</scope>
    <source>
        <strain evidence="8">ATCC 64411</strain>
    </source>
</reference>
<dbReference type="eggNOG" id="KOG1289">
    <property type="taxonomic scope" value="Eukaryota"/>
</dbReference>
<keyword evidence="4 7" id="KW-1133">Transmembrane helix</keyword>
<feature type="transmembrane region" description="Helical" evidence="7">
    <location>
        <begin position="310"/>
        <end position="330"/>
    </location>
</feature>
<evidence type="ECO:0000256" key="2">
    <source>
        <dbReference type="ARBA" id="ARBA00022448"/>
    </source>
</evidence>
<dbReference type="OrthoDB" id="2417308at2759"/>
<dbReference type="EMBL" id="GL876972">
    <property type="protein sequence ID" value="KLU89183.1"/>
    <property type="molecule type" value="Genomic_DNA"/>
</dbReference>
<evidence type="ECO:0000256" key="1">
    <source>
        <dbReference type="ARBA" id="ARBA00004141"/>
    </source>
</evidence>
<feature type="transmembrane region" description="Helical" evidence="7">
    <location>
        <begin position="270"/>
        <end position="290"/>
    </location>
</feature>
<keyword evidence="2" id="KW-0813">Transport</keyword>
<reference evidence="8" key="1">
    <citation type="submission" date="2010-05" db="EMBL/GenBank/DDBJ databases">
        <title>The Genome Sequence of Magnaporthe poae strain ATCC 64411.</title>
        <authorList>
            <consortium name="The Broad Institute Genome Sequencing Platform"/>
            <consortium name="Broad Institute Genome Sequencing Center for Infectious Disease"/>
            <person name="Ma L.-J."/>
            <person name="Dead R."/>
            <person name="Young S."/>
            <person name="Zeng Q."/>
            <person name="Koehrsen M."/>
            <person name="Alvarado L."/>
            <person name="Berlin A."/>
            <person name="Chapman S.B."/>
            <person name="Chen Z."/>
            <person name="Freedman E."/>
            <person name="Gellesch M."/>
            <person name="Goldberg J."/>
            <person name="Griggs A."/>
            <person name="Gujja S."/>
            <person name="Heilman E.R."/>
            <person name="Heiman D."/>
            <person name="Hepburn T."/>
            <person name="Howarth C."/>
            <person name="Jen D."/>
            <person name="Larson L."/>
            <person name="Mehta T."/>
            <person name="Neiman D."/>
            <person name="Pearson M."/>
            <person name="Roberts A."/>
            <person name="Saif S."/>
            <person name="Shea T."/>
            <person name="Shenoy N."/>
            <person name="Sisk P."/>
            <person name="Stolte C."/>
            <person name="Sykes S."/>
            <person name="Walk T."/>
            <person name="White J."/>
            <person name="Yandava C."/>
            <person name="Haas B."/>
            <person name="Nusbaum C."/>
            <person name="Birren B."/>
        </authorList>
    </citation>
    <scope>NUCLEOTIDE SEQUENCE</scope>
    <source>
        <strain evidence="8">ATCC 64411</strain>
    </source>
</reference>
<feature type="compositionally biased region" description="Basic and acidic residues" evidence="6">
    <location>
        <begin position="1"/>
        <end position="12"/>
    </location>
</feature>
<comment type="subcellular location">
    <subcellularLocation>
        <location evidence="1">Membrane</location>
        <topology evidence="1">Multi-pass membrane protein</topology>
    </subcellularLocation>
</comment>
<feature type="transmembrane region" description="Helical" evidence="7">
    <location>
        <begin position="342"/>
        <end position="363"/>
    </location>
</feature>
<evidence type="ECO:0000313" key="8">
    <source>
        <dbReference type="EMBL" id="KLU89183.1"/>
    </source>
</evidence>
<protein>
    <recommendedName>
        <fullName evidence="11">Choline transport protein</fullName>
    </recommendedName>
</protein>
<evidence type="ECO:0000256" key="4">
    <source>
        <dbReference type="ARBA" id="ARBA00022989"/>
    </source>
</evidence>
<evidence type="ECO:0000256" key="5">
    <source>
        <dbReference type="ARBA" id="ARBA00023136"/>
    </source>
</evidence>
<evidence type="ECO:0008006" key="11">
    <source>
        <dbReference type="Google" id="ProtNLM"/>
    </source>
</evidence>
<dbReference type="VEuPathDB" id="FungiDB:MAPG_08157"/>
<feature type="region of interest" description="Disordered" evidence="6">
    <location>
        <begin position="1"/>
        <end position="24"/>
    </location>
</feature>
<dbReference type="Proteomes" id="UP000011715">
    <property type="component" value="Unassembled WGS sequence"/>
</dbReference>
<dbReference type="InterPro" id="IPR002293">
    <property type="entry name" value="AA/rel_permease1"/>
</dbReference>
<feature type="transmembrane region" description="Helical" evidence="7">
    <location>
        <begin position="55"/>
        <end position="81"/>
    </location>
</feature>
<feature type="transmembrane region" description="Helical" evidence="7">
    <location>
        <begin position="242"/>
        <end position="264"/>
    </location>
</feature>
<evidence type="ECO:0000256" key="7">
    <source>
        <dbReference type="SAM" id="Phobius"/>
    </source>
</evidence>
<feature type="transmembrane region" description="Helical" evidence="7">
    <location>
        <begin position="108"/>
        <end position="131"/>
    </location>
</feature>
<keyword evidence="10" id="KW-1185">Reference proteome</keyword>
<feature type="transmembrane region" description="Helical" evidence="7">
    <location>
        <begin position="143"/>
        <end position="167"/>
    </location>
</feature>
<keyword evidence="3 7" id="KW-0812">Transmembrane</keyword>
<organism evidence="9 10">
    <name type="scientific">Magnaporthiopsis poae (strain ATCC 64411 / 73-15)</name>
    <name type="common">Kentucky bluegrass fungus</name>
    <name type="synonym">Magnaporthe poae</name>
    <dbReference type="NCBI Taxonomy" id="644358"/>
    <lineage>
        <taxon>Eukaryota</taxon>
        <taxon>Fungi</taxon>
        <taxon>Dikarya</taxon>
        <taxon>Ascomycota</taxon>
        <taxon>Pezizomycotina</taxon>
        <taxon>Sordariomycetes</taxon>
        <taxon>Sordariomycetidae</taxon>
        <taxon>Magnaporthales</taxon>
        <taxon>Magnaporthaceae</taxon>
        <taxon>Magnaporthiopsis</taxon>
    </lineage>
</organism>
<dbReference type="OMA" id="WENANRW"/>
<reference evidence="10" key="2">
    <citation type="submission" date="2010-05" db="EMBL/GenBank/DDBJ databases">
        <title>The genome sequence of Magnaporthe poae strain ATCC 64411.</title>
        <authorList>
            <person name="Ma L.-J."/>
            <person name="Dead R."/>
            <person name="Young S."/>
            <person name="Zeng Q."/>
            <person name="Koehrsen M."/>
            <person name="Alvarado L."/>
            <person name="Berlin A."/>
            <person name="Chapman S.B."/>
            <person name="Chen Z."/>
            <person name="Freedman E."/>
            <person name="Gellesch M."/>
            <person name="Goldberg J."/>
            <person name="Griggs A."/>
            <person name="Gujja S."/>
            <person name="Heilman E.R."/>
            <person name="Heiman D."/>
            <person name="Hepburn T."/>
            <person name="Howarth C."/>
            <person name="Jen D."/>
            <person name="Larson L."/>
            <person name="Mehta T."/>
            <person name="Neiman D."/>
            <person name="Pearson M."/>
            <person name="Roberts A."/>
            <person name="Saif S."/>
            <person name="Shea T."/>
            <person name="Shenoy N."/>
            <person name="Sisk P."/>
            <person name="Stolte C."/>
            <person name="Sykes S."/>
            <person name="Walk T."/>
            <person name="White J."/>
            <person name="Yandava C."/>
            <person name="Haas B."/>
            <person name="Nusbaum C."/>
            <person name="Birren B."/>
        </authorList>
    </citation>
    <scope>NUCLEOTIDE SEQUENCE [LARGE SCALE GENOMIC DNA]</scope>
    <source>
        <strain evidence="10">ATCC 64411 / 73-15</strain>
    </source>
</reference>
<dbReference type="PANTHER" id="PTHR45649">
    <property type="entry name" value="AMINO-ACID PERMEASE BAT1"/>
    <property type="match status" value="1"/>
</dbReference>
<dbReference type="GO" id="GO:0016020">
    <property type="term" value="C:membrane"/>
    <property type="evidence" value="ECO:0007669"/>
    <property type="project" value="UniProtKB-SubCell"/>
</dbReference>
<dbReference type="Pfam" id="PF13520">
    <property type="entry name" value="AA_permease_2"/>
    <property type="match status" value="1"/>
</dbReference>
<proteinExistence type="predicted"/>
<dbReference type="PIRSF" id="PIRSF006060">
    <property type="entry name" value="AA_transporter"/>
    <property type="match status" value="1"/>
</dbReference>
<reference evidence="9" key="4">
    <citation type="journal article" date="2015" name="G3 (Bethesda)">
        <title>Genome sequences of three phytopathogenic species of the Magnaporthaceae family of fungi.</title>
        <authorList>
            <person name="Okagaki L.H."/>
            <person name="Nunes C.C."/>
            <person name="Sailsbery J."/>
            <person name="Clay B."/>
            <person name="Brown D."/>
            <person name="John T."/>
            <person name="Oh Y."/>
            <person name="Young N."/>
            <person name="Fitzgerald M."/>
            <person name="Haas B.J."/>
            <person name="Zeng Q."/>
            <person name="Young S."/>
            <person name="Adiconis X."/>
            <person name="Fan L."/>
            <person name="Levin J.Z."/>
            <person name="Mitchell T.K."/>
            <person name="Okubara P.A."/>
            <person name="Farman M.L."/>
            <person name="Kohn L.M."/>
            <person name="Birren B."/>
            <person name="Ma L.-J."/>
            <person name="Dean R.A."/>
        </authorList>
    </citation>
    <scope>NUCLEOTIDE SEQUENCE</scope>
    <source>
        <strain evidence="9">ATCC 64411 / 73-15</strain>
    </source>
</reference>
<dbReference type="EMBL" id="ADBL01001972">
    <property type="status" value="NOT_ANNOTATED_CDS"/>
    <property type="molecule type" value="Genomic_DNA"/>
</dbReference>
<sequence length="393" mass="41466">MTATTDRDDKHGGQATAAAADSQSLTTADPTANLTRDVAINASGHVQELDRNFSLVSLAGVGLVVGNVWPAIGGSILVAIFNGGPPGVLYEFVAVSEWTADIGYPDGFVFVAGMLNGAYSVGAVDATTHLAEEIPNPRLNVPIALALQMSIGFVTGFCYLVAVMYAINDYAALFQSPYPIAEIYRQATNSAAGATGLLALVLVCITLTIMGLNITCGRALWALARDGATPRATVLRQVHRGLGMPMWSTLVSAALVTVLGALYVGSTTAFNAFVGSFILLSSSSYFAAIFPNLLAGRKQVSYGPFHMRGWVGFAINGWACAYMLVWFVIYSFPASLPTSVASMNYACLIWGGLTFFVGLWWLFGARRGYEGPITTGGIETEAEAMATSHLHAA</sequence>
<gene>
    <name evidence="8" type="ORF">MAPG_08157</name>
</gene>
<dbReference type="AlphaFoldDB" id="A0A0C4E6L4"/>
<dbReference type="GO" id="GO:0022857">
    <property type="term" value="F:transmembrane transporter activity"/>
    <property type="evidence" value="ECO:0007669"/>
    <property type="project" value="InterPro"/>
</dbReference>
<name>A0A0C4E6L4_MAGP6</name>